<gene>
    <name evidence="3" type="ORF">MEDL_39229</name>
</gene>
<evidence type="ECO:0000313" key="4">
    <source>
        <dbReference type="Proteomes" id="UP000683360"/>
    </source>
</evidence>
<keyword evidence="4" id="KW-1185">Reference proteome</keyword>
<evidence type="ECO:0000256" key="2">
    <source>
        <dbReference type="SAM" id="SignalP"/>
    </source>
</evidence>
<feature type="coiled-coil region" evidence="1">
    <location>
        <begin position="36"/>
        <end position="105"/>
    </location>
</feature>
<accession>A0A8S3TAM9</accession>
<dbReference type="EMBL" id="CAJPWZ010001874">
    <property type="protein sequence ID" value="CAG2226141.1"/>
    <property type="molecule type" value="Genomic_DNA"/>
</dbReference>
<comment type="caution">
    <text evidence="3">The sequence shown here is derived from an EMBL/GenBank/DDBJ whole genome shotgun (WGS) entry which is preliminary data.</text>
</comment>
<keyword evidence="1" id="KW-0175">Coiled coil</keyword>
<dbReference type="AlphaFoldDB" id="A0A8S3TAM9"/>
<feature type="signal peptide" evidence="2">
    <location>
        <begin position="1"/>
        <end position="19"/>
    </location>
</feature>
<name>A0A8S3TAM9_MYTED</name>
<organism evidence="3 4">
    <name type="scientific">Mytilus edulis</name>
    <name type="common">Blue mussel</name>
    <dbReference type="NCBI Taxonomy" id="6550"/>
    <lineage>
        <taxon>Eukaryota</taxon>
        <taxon>Metazoa</taxon>
        <taxon>Spiralia</taxon>
        <taxon>Lophotrochozoa</taxon>
        <taxon>Mollusca</taxon>
        <taxon>Bivalvia</taxon>
        <taxon>Autobranchia</taxon>
        <taxon>Pteriomorphia</taxon>
        <taxon>Mytilida</taxon>
        <taxon>Mytiloidea</taxon>
        <taxon>Mytilidae</taxon>
        <taxon>Mytilinae</taxon>
        <taxon>Mytilus</taxon>
    </lineage>
</organism>
<evidence type="ECO:0000256" key="1">
    <source>
        <dbReference type="SAM" id="Coils"/>
    </source>
</evidence>
<proteinExistence type="predicted"/>
<keyword evidence="2" id="KW-0732">Signal</keyword>
<reference evidence="3" key="1">
    <citation type="submission" date="2021-03" db="EMBL/GenBank/DDBJ databases">
        <authorList>
            <person name="Bekaert M."/>
        </authorList>
    </citation>
    <scope>NUCLEOTIDE SEQUENCE</scope>
</reference>
<protein>
    <submittedName>
        <fullName evidence="3">Uncharacterized protein</fullName>
    </submittedName>
</protein>
<sequence>MIFFGFLVCVLAFSVKSETQNVEYDKIRDLMREEIQNFHNQKIIKLEQKVMKMNEQLNRQEEHIQSQKTLIEEQQSYIKVQGIQIQTHEKQINEAVEHISMLEEKAINEVRQEQSDGGYKINISSHSFIDYALRQSIKSMIEEKTGKKKERHSLTKRLGIVYRTG</sequence>
<feature type="chain" id="PRO_5035748500" evidence="2">
    <location>
        <begin position="20"/>
        <end position="165"/>
    </location>
</feature>
<dbReference type="Proteomes" id="UP000683360">
    <property type="component" value="Unassembled WGS sequence"/>
</dbReference>
<evidence type="ECO:0000313" key="3">
    <source>
        <dbReference type="EMBL" id="CAG2226141.1"/>
    </source>
</evidence>